<accession>A0A5J4YTU5</accession>
<reference evidence="3" key="1">
    <citation type="journal article" date="2019" name="Nat. Commun.">
        <title>Expansion of phycobilisome linker gene families in mesophilic red algae.</title>
        <authorList>
            <person name="Lee J."/>
            <person name="Kim D."/>
            <person name="Bhattacharya D."/>
            <person name="Yoon H.S."/>
        </authorList>
    </citation>
    <scope>NUCLEOTIDE SEQUENCE [LARGE SCALE GENOMIC DNA]</scope>
    <source>
        <strain evidence="3">CCMP 1328</strain>
    </source>
</reference>
<keyword evidence="3" id="KW-1185">Reference proteome</keyword>
<dbReference type="EMBL" id="VRMN01000004">
    <property type="protein sequence ID" value="KAA8494929.1"/>
    <property type="molecule type" value="Genomic_DNA"/>
</dbReference>
<organism evidence="2 3">
    <name type="scientific">Porphyridium purpureum</name>
    <name type="common">Red alga</name>
    <name type="synonym">Porphyridium cruentum</name>
    <dbReference type="NCBI Taxonomy" id="35688"/>
    <lineage>
        <taxon>Eukaryota</taxon>
        <taxon>Rhodophyta</taxon>
        <taxon>Bangiophyceae</taxon>
        <taxon>Porphyridiales</taxon>
        <taxon>Porphyridiaceae</taxon>
        <taxon>Porphyridium</taxon>
    </lineage>
</organism>
<evidence type="ECO:0000313" key="2">
    <source>
        <dbReference type="EMBL" id="KAA8494929.1"/>
    </source>
</evidence>
<name>A0A5J4YTU5_PORPP</name>
<sequence>MDWQRDLVERCGRDAAICAEDVHAVACLKECVADPRTKLATHLSGEVALMTCARLPAEVAPFVLEILGQDAASILLDASRRALELAQNAEQKGVTYDWVARMLVDALGSVSESFQLKPLDFDATRSWATRKEDWTAFVHEVCTCFAEIDPCVRVMQARFVSFLSHLTMGVNAAEVEERTRRDTIVRTQVIERQTFKPAQVNWYRGRVVDEFGYLYDDQDDEDDEIDVVEPSLGGNFNRRLPSKLRKSEGRNSDSGSDKSASSETEATRFQDNQQYGSRISPPETSPLRQGTEKNSRGLGRGRGRGRGFGRGGTPSSASRGARDASHTRGGGSGTGRGGGQPQRAQQPKRGSKNSSLAKG</sequence>
<feature type="region of interest" description="Disordered" evidence="1">
    <location>
        <begin position="227"/>
        <end position="359"/>
    </location>
</feature>
<gene>
    <name evidence="2" type="ORF">FVE85_3170</name>
</gene>
<comment type="caution">
    <text evidence="2">The sequence shown here is derived from an EMBL/GenBank/DDBJ whole genome shotgun (WGS) entry which is preliminary data.</text>
</comment>
<feature type="compositionally biased region" description="Polar residues" evidence="1">
    <location>
        <begin position="263"/>
        <end position="277"/>
    </location>
</feature>
<evidence type="ECO:0000313" key="3">
    <source>
        <dbReference type="Proteomes" id="UP000324585"/>
    </source>
</evidence>
<feature type="compositionally biased region" description="Gly residues" evidence="1">
    <location>
        <begin position="328"/>
        <end position="340"/>
    </location>
</feature>
<evidence type="ECO:0000256" key="1">
    <source>
        <dbReference type="SAM" id="MobiDB-lite"/>
    </source>
</evidence>
<feature type="compositionally biased region" description="Low complexity" evidence="1">
    <location>
        <begin position="252"/>
        <end position="262"/>
    </location>
</feature>
<proteinExistence type="predicted"/>
<protein>
    <submittedName>
        <fullName evidence="2">Uncharacterized protein</fullName>
    </submittedName>
</protein>
<dbReference type="AlphaFoldDB" id="A0A5J4YTU5"/>
<dbReference type="Proteomes" id="UP000324585">
    <property type="component" value="Unassembled WGS sequence"/>
</dbReference>